<feature type="signal peptide" evidence="1">
    <location>
        <begin position="1"/>
        <end position="24"/>
    </location>
</feature>
<dbReference type="EMBL" id="GL883021">
    <property type="protein sequence ID" value="EGG17905.1"/>
    <property type="molecule type" value="Genomic_DNA"/>
</dbReference>
<dbReference type="AlphaFoldDB" id="F4Q512"/>
<sequence length="114" mass="12230">MFKIITSALFIIFISSILFVSNSAVDAGIIGINQTNKTLVIDFTPNNMVWTAQQLKLKGLATNMMPYCTQDGVSPMICSLPAVPSCDTIRIAGMSGIGIGTVSMNYPFNCTITD</sequence>
<protein>
    <recommendedName>
        <fullName evidence="4">Transmembrane protein</fullName>
    </recommendedName>
</protein>
<reference evidence="3" key="1">
    <citation type="journal article" date="2011" name="Genome Res.">
        <title>Phylogeny-wide analysis of social amoeba genomes highlights ancient origins for complex intercellular communication.</title>
        <authorList>
            <person name="Heidel A.J."/>
            <person name="Lawal H.M."/>
            <person name="Felder M."/>
            <person name="Schilde C."/>
            <person name="Helps N.R."/>
            <person name="Tunggal B."/>
            <person name="Rivero F."/>
            <person name="John U."/>
            <person name="Schleicher M."/>
            <person name="Eichinger L."/>
            <person name="Platzer M."/>
            <person name="Noegel A.A."/>
            <person name="Schaap P."/>
            <person name="Gloeckner G."/>
        </authorList>
    </citation>
    <scope>NUCLEOTIDE SEQUENCE [LARGE SCALE GENOMIC DNA]</scope>
    <source>
        <strain evidence="3">SH3</strain>
    </source>
</reference>
<evidence type="ECO:0000313" key="3">
    <source>
        <dbReference type="Proteomes" id="UP000007797"/>
    </source>
</evidence>
<gene>
    <name evidence="2" type="ORF">DFA_08906</name>
</gene>
<keyword evidence="1" id="KW-0732">Signal</keyword>
<evidence type="ECO:0000313" key="2">
    <source>
        <dbReference type="EMBL" id="EGG17905.1"/>
    </source>
</evidence>
<dbReference type="Proteomes" id="UP000007797">
    <property type="component" value="Unassembled WGS sequence"/>
</dbReference>
<keyword evidence="3" id="KW-1185">Reference proteome</keyword>
<evidence type="ECO:0008006" key="4">
    <source>
        <dbReference type="Google" id="ProtNLM"/>
    </source>
</evidence>
<dbReference type="KEGG" id="dfa:DFA_08906"/>
<name>F4Q512_CACFS</name>
<dbReference type="GeneID" id="14869596"/>
<dbReference type="RefSeq" id="XP_004356389.1">
    <property type="nucleotide sequence ID" value="XM_004356336.1"/>
</dbReference>
<feature type="chain" id="PRO_5003313669" description="Transmembrane protein" evidence="1">
    <location>
        <begin position="25"/>
        <end position="114"/>
    </location>
</feature>
<accession>F4Q512</accession>
<organism evidence="2 3">
    <name type="scientific">Cavenderia fasciculata</name>
    <name type="common">Slime mold</name>
    <name type="synonym">Dictyostelium fasciculatum</name>
    <dbReference type="NCBI Taxonomy" id="261658"/>
    <lineage>
        <taxon>Eukaryota</taxon>
        <taxon>Amoebozoa</taxon>
        <taxon>Evosea</taxon>
        <taxon>Eumycetozoa</taxon>
        <taxon>Dictyostelia</taxon>
        <taxon>Acytosteliales</taxon>
        <taxon>Cavenderiaceae</taxon>
        <taxon>Cavenderia</taxon>
    </lineage>
</organism>
<proteinExistence type="predicted"/>
<evidence type="ECO:0000256" key="1">
    <source>
        <dbReference type="SAM" id="SignalP"/>
    </source>
</evidence>